<evidence type="ECO:0000313" key="4">
    <source>
        <dbReference type="Proteomes" id="UP000077115"/>
    </source>
</evidence>
<dbReference type="AlphaFoldDB" id="A0A177WK27"/>
<evidence type="ECO:0000313" key="3">
    <source>
        <dbReference type="EMBL" id="OAJ40489.1"/>
    </source>
</evidence>
<feature type="transmembrane region" description="Helical" evidence="1">
    <location>
        <begin position="7"/>
        <end position="29"/>
    </location>
</feature>
<dbReference type="Pfam" id="PF05529">
    <property type="entry name" value="Bap31"/>
    <property type="match status" value="1"/>
</dbReference>
<dbReference type="EMBL" id="DS022304">
    <property type="protein sequence ID" value="OAJ40489.1"/>
    <property type="molecule type" value="Genomic_DNA"/>
</dbReference>
<gene>
    <name evidence="3" type="ORF">BDEG_24217</name>
</gene>
<evidence type="ECO:0000259" key="2">
    <source>
        <dbReference type="Pfam" id="PF05529"/>
    </source>
</evidence>
<dbReference type="OrthoDB" id="435607at2759"/>
<keyword evidence="1" id="KW-1133">Transmembrane helix</keyword>
<reference evidence="3 4" key="1">
    <citation type="submission" date="2006-10" db="EMBL/GenBank/DDBJ databases">
        <title>The Genome Sequence of Batrachochytrium dendrobatidis JEL423.</title>
        <authorList>
            <consortium name="The Broad Institute Genome Sequencing Platform"/>
            <person name="Birren B."/>
            <person name="Lander E."/>
            <person name="Galagan J."/>
            <person name="Cuomo C."/>
            <person name="Devon K."/>
            <person name="Jaffe D."/>
            <person name="Butler J."/>
            <person name="Alvarez P."/>
            <person name="Gnerre S."/>
            <person name="Grabherr M."/>
            <person name="Kleber M."/>
            <person name="Mauceli E."/>
            <person name="Brockman W."/>
            <person name="Young S."/>
            <person name="LaButti K."/>
            <person name="Sykes S."/>
            <person name="DeCaprio D."/>
            <person name="Crawford M."/>
            <person name="Koehrsen M."/>
            <person name="Engels R."/>
            <person name="Montgomery P."/>
            <person name="Pearson M."/>
            <person name="Howarth C."/>
            <person name="Larson L."/>
            <person name="White J."/>
            <person name="O'Leary S."/>
            <person name="Kodira C."/>
            <person name="Zeng Q."/>
            <person name="Yandava C."/>
            <person name="Alvarado L."/>
            <person name="Longcore J."/>
            <person name="James T."/>
        </authorList>
    </citation>
    <scope>NUCLEOTIDE SEQUENCE [LARGE SCALE GENOMIC DNA]</scope>
    <source>
        <strain evidence="3 4">JEL423</strain>
    </source>
</reference>
<proteinExistence type="predicted"/>
<feature type="domain" description="BAP29/BAP31 transmembrane" evidence="2">
    <location>
        <begin position="1"/>
        <end position="123"/>
    </location>
</feature>
<reference evidence="3 4" key="2">
    <citation type="submission" date="2016-05" db="EMBL/GenBank/DDBJ databases">
        <title>Lineage-specific infection strategies underlie the spectrum of fungal disease in amphibians.</title>
        <authorList>
            <person name="Cuomo C.A."/>
            <person name="Farrer R.A."/>
            <person name="James T."/>
            <person name="Longcore J."/>
            <person name="Birren B."/>
        </authorList>
    </citation>
    <scope>NUCLEOTIDE SEQUENCE [LARGE SCALE GENOMIC DNA]</scope>
    <source>
        <strain evidence="3 4">JEL423</strain>
    </source>
</reference>
<keyword evidence="1" id="KW-0812">Transmembrane</keyword>
<dbReference type="InterPro" id="IPR040463">
    <property type="entry name" value="BAP29/BAP31_N"/>
</dbReference>
<feature type="transmembrane region" description="Helical" evidence="1">
    <location>
        <begin position="49"/>
        <end position="70"/>
    </location>
</feature>
<accession>A0A177WK27</accession>
<evidence type="ECO:0000256" key="1">
    <source>
        <dbReference type="SAM" id="Phobius"/>
    </source>
</evidence>
<protein>
    <recommendedName>
        <fullName evidence="2">BAP29/BAP31 transmembrane domain-containing protein</fullName>
    </recommendedName>
</protein>
<dbReference type="VEuPathDB" id="FungiDB:BDEG_24217"/>
<dbReference type="Proteomes" id="UP000077115">
    <property type="component" value="Unassembled WGS sequence"/>
</dbReference>
<name>A0A177WK27_BATDL</name>
<organism evidence="3 4">
    <name type="scientific">Batrachochytrium dendrobatidis (strain JEL423)</name>
    <dbReference type="NCBI Taxonomy" id="403673"/>
    <lineage>
        <taxon>Eukaryota</taxon>
        <taxon>Fungi</taxon>
        <taxon>Fungi incertae sedis</taxon>
        <taxon>Chytridiomycota</taxon>
        <taxon>Chytridiomycota incertae sedis</taxon>
        <taxon>Chytridiomycetes</taxon>
        <taxon>Rhizophydiales</taxon>
        <taxon>Rhizophydiales incertae sedis</taxon>
        <taxon>Batrachochytrium</taxon>
    </lineage>
</organism>
<dbReference type="STRING" id="403673.A0A177WK27"/>
<keyword evidence="1" id="KW-0472">Membrane</keyword>
<sequence>MSLFNKLTYYVLWIEVLFYLLSLIPLSFIAAKTRKDAMNWFGKISSNEYAVWTARIALLIISGVFADNVLRLFKLESETHDHGHHHNHHSGSSEYTMELQSKYQRFYSQRNVYMSAFTLFMIL</sequence>